<protein>
    <recommendedName>
        <fullName evidence="2">AB hydrolase-1 domain-containing protein</fullName>
    </recommendedName>
</protein>
<organism evidence="3 4">
    <name type="scientific">Xanthomonas albilineans (strain GPE PC73 / CFBP 7063)</name>
    <dbReference type="NCBI Taxonomy" id="380358"/>
    <lineage>
        <taxon>Bacteria</taxon>
        <taxon>Pseudomonadati</taxon>
        <taxon>Pseudomonadota</taxon>
        <taxon>Gammaproteobacteria</taxon>
        <taxon>Lysobacterales</taxon>
        <taxon>Lysobacteraceae</taxon>
        <taxon>Xanthomonas</taxon>
    </lineage>
</organism>
<dbReference type="InterPro" id="IPR029058">
    <property type="entry name" value="AB_hydrolase_fold"/>
</dbReference>
<sequence>MSSRLCLLLVLCASVCLGACSSTSLSDRLVAPGGVSPLMDEERIQSLLATLPNRSGHVVVPGGIPIFWRAIDPGDYRMRYRYEHASRNANGHEHADFAMDVATPVPGTHLAPRGTVVLLHGWMMDGDSLLPWSLDLAQAGYRSISIDLRNHGRSGGGPAGYGTRESDDVVAVIHALRARGEVQGPVYLFGVSYGAATALFAAQKLGKAVEGVVALESFANAGRGIRDMIPHMLASHPRGWMASAAMDLARWRYGDQNLDAVIASANQRLALNLDQVDVTAAARIATACVLLLHGSADQHIPVAHGRLLALDAPRAHYLEMPGENHLSLPMRLDLLAPTIEDWFAELPAPRHDGDCPQPLPPRVDATQEFTVTPTVNTNRS</sequence>
<keyword evidence="1" id="KW-0732">Signal</keyword>
<dbReference type="GeneID" id="57875569"/>
<dbReference type="KEGG" id="xal:XALC_0261"/>
<gene>
    <name evidence="3" type="ordered locus">XALc_0261</name>
</gene>
<accession>D2UB93</accession>
<keyword evidence="4" id="KW-1185">Reference proteome</keyword>
<dbReference type="OrthoDB" id="9808398at2"/>
<dbReference type="PANTHER" id="PTHR43194:SF2">
    <property type="entry name" value="PEROXISOMAL MEMBRANE PROTEIN LPX1"/>
    <property type="match status" value="1"/>
</dbReference>
<dbReference type="Proteomes" id="UP000001890">
    <property type="component" value="Chromosome"/>
</dbReference>
<dbReference type="InterPro" id="IPR050228">
    <property type="entry name" value="Carboxylesterase_BioH"/>
</dbReference>
<feature type="signal peptide" evidence="1">
    <location>
        <begin position="1"/>
        <end position="18"/>
    </location>
</feature>
<evidence type="ECO:0000256" key="1">
    <source>
        <dbReference type="SAM" id="SignalP"/>
    </source>
</evidence>
<feature type="domain" description="AB hydrolase-1" evidence="2">
    <location>
        <begin position="116"/>
        <end position="329"/>
    </location>
</feature>
<dbReference type="EMBL" id="FP565176">
    <property type="protein sequence ID" value="CBA14805.1"/>
    <property type="molecule type" value="Genomic_DNA"/>
</dbReference>
<feature type="chain" id="PRO_5003038213" description="AB hydrolase-1 domain-containing protein" evidence="1">
    <location>
        <begin position="19"/>
        <end position="380"/>
    </location>
</feature>
<dbReference type="AlphaFoldDB" id="D2UB93"/>
<evidence type="ECO:0000313" key="3">
    <source>
        <dbReference type="EMBL" id="CBA14805.1"/>
    </source>
</evidence>
<dbReference type="PANTHER" id="PTHR43194">
    <property type="entry name" value="HYDROLASE ALPHA/BETA FOLD FAMILY"/>
    <property type="match status" value="1"/>
</dbReference>
<name>D2UB93_XANAP</name>
<dbReference type="Gene3D" id="3.40.50.1820">
    <property type="entry name" value="alpha/beta hydrolase"/>
    <property type="match status" value="1"/>
</dbReference>
<dbReference type="PATRIC" id="fig|29447.3.peg.263"/>
<reference evidence="3 4" key="1">
    <citation type="journal article" date="2009" name="BMC Genomics">
        <title>The complete genome sequence of Xanthomonas albilineans provides new insights into the reductive genome evolution of the xylem-limited Xanthomonadaceae.</title>
        <authorList>
            <person name="Pieretti I."/>
            <person name="Royer M."/>
            <person name="Barbe V."/>
            <person name="Carrere S."/>
            <person name="Koebnik R."/>
            <person name="Cociancich S."/>
            <person name="Couloux A."/>
            <person name="Darrasse A."/>
            <person name="Gouzy J."/>
            <person name="Jacques M.A."/>
            <person name="Lauber E."/>
            <person name="Manceau C."/>
            <person name="Mangenot S."/>
            <person name="Poussier S."/>
            <person name="Segurens B."/>
            <person name="Szurek B."/>
            <person name="Verdier V."/>
            <person name="Arlat M."/>
            <person name="Rott P."/>
        </authorList>
    </citation>
    <scope>NUCLEOTIDE SEQUENCE [LARGE SCALE GENOMIC DNA]</scope>
    <source>
        <strain evidence="4">GPE PC73 / CFBP 7063</strain>
    </source>
</reference>
<dbReference type="SUPFAM" id="SSF53474">
    <property type="entry name" value="alpha/beta-Hydrolases"/>
    <property type="match status" value="1"/>
</dbReference>
<dbReference type="RefSeq" id="WP_012914822.1">
    <property type="nucleotide sequence ID" value="NC_013722.1"/>
</dbReference>
<dbReference type="eggNOG" id="COG1073">
    <property type="taxonomic scope" value="Bacteria"/>
</dbReference>
<proteinExistence type="predicted"/>
<dbReference type="Pfam" id="PF12697">
    <property type="entry name" value="Abhydrolase_6"/>
    <property type="match status" value="1"/>
</dbReference>
<dbReference type="InterPro" id="IPR000073">
    <property type="entry name" value="AB_hydrolase_1"/>
</dbReference>
<evidence type="ECO:0000313" key="4">
    <source>
        <dbReference type="Proteomes" id="UP000001890"/>
    </source>
</evidence>
<dbReference type="STRING" id="380358.XALC_0261"/>
<evidence type="ECO:0000259" key="2">
    <source>
        <dbReference type="Pfam" id="PF12697"/>
    </source>
</evidence>